<accession>A0A4Q0S8C7</accession>
<evidence type="ECO:0000313" key="2">
    <source>
        <dbReference type="Proteomes" id="UP000289546"/>
    </source>
</evidence>
<evidence type="ECO:0000313" key="1">
    <source>
        <dbReference type="EMBL" id="RXH30976.1"/>
    </source>
</evidence>
<gene>
    <name evidence="1" type="ORF">XH99_11320</name>
</gene>
<dbReference type="Proteomes" id="UP000289546">
    <property type="component" value="Unassembled WGS sequence"/>
</dbReference>
<proteinExistence type="predicted"/>
<name>A0A4Q0S8C7_9BRAD</name>
<reference evidence="1 2" key="1">
    <citation type="submission" date="2015-04" db="EMBL/GenBank/DDBJ databases">
        <title>Comparative genomics of rhizobia nodulating Arachis hypogaea in China.</title>
        <authorList>
            <person name="Li Y."/>
        </authorList>
    </citation>
    <scope>NUCLEOTIDE SEQUENCE [LARGE SCALE GENOMIC DNA]</scope>
    <source>
        <strain evidence="1 2">CCBAU 51757</strain>
    </source>
</reference>
<sequence length="242" mass="26995">MRVLLPILGLVGVIWTIVTLPTFSVGTPARKIAERILANDRFKPPMLNEIRARIETYPTSVLNRSDISRARALIVLSVAEDAALKNTGERDHHRAAADEKIRASLLLNPSDSFLWFVWYSLKMSVEGFDERSLRYLEFSYASAPLEAWIALRRNSVGLAVLPLVGEEARQRILLEFAALVDGGFHQAAAINLTGVGWSERVLLLSTLTHVDIIAREAFARVLAREGVKVSVPGVQTDERVWR</sequence>
<keyword evidence="2" id="KW-1185">Reference proteome</keyword>
<protein>
    <submittedName>
        <fullName evidence="1">Uncharacterized protein</fullName>
    </submittedName>
</protein>
<dbReference type="AlphaFoldDB" id="A0A4Q0S8C7"/>
<comment type="caution">
    <text evidence="1">The sequence shown here is derived from an EMBL/GenBank/DDBJ whole genome shotgun (WGS) entry which is preliminary data.</text>
</comment>
<dbReference type="EMBL" id="LBJQ01000062">
    <property type="protein sequence ID" value="RXH30976.1"/>
    <property type="molecule type" value="Genomic_DNA"/>
</dbReference>
<organism evidence="1 2">
    <name type="scientific">Bradyrhizobium nanningense</name>
    <dbReference type="NCBI Taxonomy" id="1325118"/>
    <lineage>
        <taxon>Bacteria</taxon>
        <taxon>Pseudomonadati</taxon>
        <taxon>Pseudomonadota</taxon>
        <taxon>Alphaproteobacteria</taxon>
        <taxon>Hyphomicrobiales</taxon>
        <taxon>Nitrobacteraceae</taxon>
        <taxon>Bradyrhizobium</taxon>
    </lineage>
</organism>
<dbReference type="RefSeq" id="WP_208757127.1">
    <property type="nucleotide sequence ID" value="NZ_LBJC01000070.1"/>
</dbReference>